<proteinExistence type="predicted"/>
<dbReference type="AlphaFoldDB" id="A0A940X3N4"/>
<protein>
    <submittedName>
        <fullName evidence="5">FecR domain-containing protein</fullName>
    </submittedName>
</protein>
<evidence type="ECO:0000256" key="2">
    <source>
        <dbReference type="SAM" id="Phobius"/>
    </source>
</evidence>
<dbReference type="Gene3D" id="2.60.120.1440">
    <property type="match status" value="1"/>
</dbReference>
<keyword evidence="6" id="KW-1185">Reference proteome</keyword>
<accession>A0A940X3N4</accession>
<dbReference type="InterPro" id="IPR012373">
    <property type="entry name" value="Ferrdict_sens_TM"/>
</dbReference>
<evidence type="ECO:0000259" key="3">
    <source>
        <dbReference type="Pfam" id="PF04773"/>
    </source>
</evidence>
<dbReference type="Gene3D" id="3.55.50.30">
    <property type="match status" value="1"/>
</dbReference>
<sequence length="364" mass="39838">MDRDDDSRRIEQAAAEWLARRDTDAWTEQDQRALQAWLDAKTTHRVAFLRLESAWREAGRMQALAAGWPKGVLPPRGYWAVRTTDPLQSEAPRDDETPSLAPPDLRGLSFAPRKQDKASRWGRVAAAAVALVTLGSLGWGSWQLSGRQQASYASGIGEVKSVAMADGSTATLSSDSQLQVLMTRGERHIALVRGEAFFDVAHDVGRPFIVEAEHRQVRAVGTRFSVRRDADALRVVVTQGKVRLDSAPGAAGHGQPAAFLPAGSVATAGRDGVLVRSLSLAEAERFLEWRSGYLSFDDAPLSAVAAEFNRFNVRKLELADPAVADLRVGGNFRWDNANGFAGLLEQGFPVRVERRPDRIVLHAR</sequence>
<feature type="transmembrane region" description="Helical" evidence="2">
    <location>
        <begin position="121"/>
        <end position="142"/>
    </location>
</feature>
<keyword evidence="2" id="KW-1133">Transmembrane helix</keyword>
<dbReference type="PIRSF" id="PIRSF018266">
    <property type="entry name" value="FecR"/>
    <property type="match status" value="1"/>
</dbReference>
<evidence type="ECO:0000313" key="5">
    <source>
        <dbReference type="EMBL" id="MBP3984094.1"/>
    </source>
</evidence>
<gene>
    <name evidence="5" type="ORF">J5837_06595</name>
</gene>
<dbReference type="GO" id="GO:0016989">
    <property type="term" value="F:sigma factor antagonist activity"/>
    <property type="evidence" value="ECO:0007669"/>
    <property type="project" value="TreeGrafter"/>
</dbReference>
<feature type="domain" description="FecR protein" evidence="3">
    <location>
        <begin position="152"/>
        <end position="243"/>
    </location>
</feature>
<reference evidence="5" key="2">
    <citation type="submission" date="2021-03" db="EMBL/GenBank/DDBJ databases">
        <authorList>
            <person name="Cao W."/>
        </authorList>
    </citation>
    <scope>NUCLEOTIDE SEQUENCE</scope>
    <source>
        <strain evidence="5">110414</strain>
    </source>
</reference>
<evidence type="ECO:0000256" key="1">
    <source>
        <dbReference type="SAM" id="MobiDB-lite"/>
    </source>
</evidence>
<dbReference type="Proteomes" id="UP000673447">
    <property type="component" value="Unassembled WGS sequence"/>
</dbReference>
<dbReference type="RefSeq" id="WP_210535884.1">
    <property type="nucleotide sequence ID" value="NZ_JAGKTC010000001.1"/>
</dbReference>
<name>A0A940X3N4_9GAMM</name>
<dbReference type="Pfam" id="PF16220">
    <property type="entry name" value="DUF4880"/>
    <property type="match status" value="1"/>
</dbReference>
<dbReference type="Pfam" id="PF04773">
    <property type="entry name" value="FecR"/>
    <property type="match status" value="1"/>
</dbReference>
<feature type="region of interest" description="Disordered" evidence="1">
    <location>
        <begin position="86"/>
        <end position="113"/>
    </location>
</feature>
<keyword evidence="2" id="KW-0472">Membrane</keyword>
<dbReference type="InterPro" id="IPR032623">
    <property type="entry name" value="FecR_N"/>
</dbReference>
<reference evidence="5" key="1">
    <citation type="journal article" date="2016" name="Int. J. Syst. Evol. Microbiol.">
        <title>Pseudoxanthomonas helianthi sp. nov., isolated from roots of Jerusalem artichoke (Helianthus tuberosus).</title>
        <authorList>
            <person name="Kittiwongwattana C."/>
            <person name="Thawai C."/>
        </authorList>
    </citation>
    <scope>NUCLEOTIDE SEQUENCE</scope>
    <source>
        <strain evidence="5">110414</strain>
    </source>
</reference>
<comment type="caution">
    <text evidence="5">The sequence shown here is derived from an EMBL/GenBank/DDBJ whole genome shotgun (WGS) entry which is preliminary data.</text>
</comment>
<organism evidence="5 6">
    <name type="scientific">Pseudoxanthomonas helianthi</name>
    <dbReference type="NCBI Taxonomy" id="1453541"/>
    <lineage>
        <taxon>Bacteria</taxon>
        <taxon>Pseudomonadati</taxon>
        <taxon>Pseudomonadota</taxon>
        <taxon>Gammaproteobacteria</taxon>
        <taxon>Lysobacterales</taxon>
        <taxon>Lysobacteraceae</taxon>
        <taxon>Pseudoxanthomonas</taxon>
    </lineage>
</organism>
<dbReference type="EMBL" id="JAGKTC010000001">
    <property type="protein sequence ID" value="MBP3984094.1"/>
    <property type="molecule type" value="Genomic_DNA"/>
</dbReference>
<dbReference type="InterPro" id="IPR006860">
    <property type="entry name" value="FecR"/>
</dbReference>
<dbReference type="PANTHER" id="PTHR30273:SF2">
    <property type="entry name" value="PROTEIN FECR"/>
    <property type="match status" value="1"/>
</dbReference>
<evidence type="ECO:0000259" key="4">
    <source>
        <dbReference type="Pfam" id="PF16220"/>
    </source>
</evidence>
<dbReference type="PANTHER" id="PTHR30273">
    <property type="entry name" value="PERIPLASMIC SIGNAL SENSOR AND SIGMA FACTOR ACTIVATOR FECR-RELATED"/>
    <property type="match status" value="1"/>
</dbReference>
<evidence type="ECO:0000313" key="6">
    <source>
        <dbReference type="Proteomes" id="UP000673447"/>
    </source>
</evidence>
<keyword evidence="2" id="KW-0812">Transmembrane</keyword>
<feature type="domain" description="FecR N-terminal" evidence="4">
    <location>
        <begin position="12"/>
        <end position="53"/>
    </location>
</feature>